<evidence type="ECO:0000313" key="3">
    <source>
        <dbReference type="EMBL" id="MBW4657978.1"/>
    </source>
</evidence>
<organism evidence="3 4">
    <name type="scientific">Drouetiella hepatica Uher 2000/2452</name>
    <dbReference type="NCBI Taxonomy" id="904376"/>
    <lineage>
        <taxon>Bacteria</taxon>
        <taxon>Bacillati</taxon>
        <taxon>Cyanobacteriota</taxon>
        <taxon>Cyanophyceae</taxon>
        <taxon>Oculatellales</taxon>
        <taxon>Oculatellaceae</taxon>
        <taxon>Drouetiella</taxon>
    </lineage>
</organism>
<dbReference type="InterPro" id="IPR000639">
    <property type="entry name" value="Epox_hydrolase-like"/>
</dbReference>
<dbReference type="PANTHER" id="PTHR42977">
    <property type="entry name" value="HYDROLASE-RELATED"/>
    <property type="match status" value="1"/>
</dbReference>
<dbReference type="AlphaFoldDB" id="A0A951QAV7"/>
<dbReference type="PANTHER" id="PTHR42977:SF3">
    <property type="entry name" value="AB HYDROLASE-1 DOMAIN-CONTAINING PROTEIN"/>
    <property type="match status" value="1"/>
</dbReference>
<evidence type="ECO:0000313" key="4">
    <source>
        <dbReference type="Proteomes" id="UP000757435"/>
    </source>
</evidence>
<dbReference type="PRINTS" id="PR00412">
    <property type="entry name" value="EPOXHYDRLASE"/>
</dbReference>
<dbReference type="InterPro" id="IPR029058">
    <property type="entry name" value="AB_hydrolase_fold"/>
</dbReference>
<reference evidence="3" key="2">
    <citation type="journal article" date="2022" name="Microbiol. Resour. Announc.">
        <title>Metagenome Sequencing to Explore Phylogenomics of Terrestrial Cyanobacteria.</title>
        <authorList>
            <person name="Ward R.D."/>
            <person name="Stajich J.E."/>
            <person name="Johansen J.R."/>
            <person name="Huntemann M."/>
            <person name="Clum A."/>
            <person name="Foster B."/>
            <person name="Foster B."/>
            <person name="Roux S."/>
            <person name="Palaniappan K."/>
            <person name="Varghese N."/>
            <person name="Mukherjee S."/>
            <person name="Reddy T.B.K."/>
            <person name="Daum C."/>
            <person name="Copeland A."/>
            <person name="Chen I.A."/>
            <person name="Ivanova N.N."/>
            <person name="Kyrpides N.C."/>
            <person name="Shapiro N."/>
            <person name="Eloe-Fadrosh E.A."/>
            <person name="Pietrasiak N."/>
        </authorList>
    </citation>
    <scope>NUCLEOTIDE SEQUENCE</scope>
    <source>
        <strain evidence="3">UHER 2000/2452</strain>
    </source>
</reference>
<evidence type="ECO:0000256" key="1">
    <source>
        <dbReference type="ARBA" id="ARBA00022801"/>
    </source>
</evidence>
<dbReference type="InterPro" id="IPR000073">
    <property type="entry name" value="AB_hydrolase_1"/>
</dbReference>
<dbReference type="GO" id="GO:0004301">
    <property type="term" value="F:epoxide hydrolase activity"/>
    <property type="evidence" value="ECO:0007669"/>
    <property type="project" value="TreeGrafter"/>
</dbReference>
<dbReference type="PRINTS" id="PR00111">
    <property type="entry name" value="ABHYDROLASE"/>
</dbReference>
<keyword evidence="1 3" id="KW-0378">Hydrolase</keyword>
<dbReference type="Proteomes" id="UP000757435">
    <property type="component" value="Unassembled WGS sequence"/>
</dbReference>
<feature type="domain" description="AB hydrolase-1" evidence="2">
    <location>
        <begin position="26"/>
        <end position="269"/>
    </location>
</feature>
<accession>A0A951QAV7</accession>
<dbReference type="Pfam" id="PF00561">
    <property type="entry name" value="Abhydrolase_1"/>
    <property type="match status" value="1"/>
</dbReference>
<protein>
    <submittedName>
        <fullName evidence="3">Alpha/beta hydrolase</fullName>
    </submittedName>
</protein>
<name>A0A951QAV7_9CYAN</name>
<dbReference type="SUPFAM" id="SSF53474">
    <property type="entry name" value="alpha/beta-Hydrolases"/>
    <property type="match status" value="1"/>
</dbReference>
<dbReference type="InterPro" id="IPR051340">
    <property type="entry name" value="Haloalkane_dehalogenase"/>
</dbReference>
<evidence type="ECO:0000259" key="2">
    <source>
        <dbReference type="Pfam" id="PF00561"/>
    </source>
</evidence>
<sequence>MPTTFHTIAIEGLNIFYREAGSKDKPTIVLLHGYPASSHMYRDLINQLSDQFHLVAPDFPGFGNSDTPSIDQFEYSFDRLADITENFLKALGLTRFSFYLQDYGAPVGFRVATRHPDWIQALILQNANAYEEGLTSAWQALRDLWRDRTEATETAAREFFKRDTTIFFYTSGTRDRQNINPDNWNLDQSFLDRPNNAAAQLELIYDYRKNLESYPEWHAYFRTHQPPTLVVWGKNDPFFGPEGAKAFARDLNIIETHLLDTGHFALDEEGEAIAHQIRRFLPAHIA</sequence>
<dbReference type="Gene3D" id="3.40.50.1820">
    <property type="entry name" value="alpha/beta hydrolase"/>
    <property type="match status" value="1"/>
</dbReference>
<comment type="caution">
    <text evidence="3">The sequence shown here is derived from an EMBL/GenBank/DDBJ whole genome shotgun (WGS) entry which is preliminary data.</text>
</comment>
<proteinExistence type="predicted"/>
<dbReference type="EMBL" id="JAHHHD010000003">
    <property type="protein sequence ID" value="MBW4657978.1"/>
    <property type="molecule type" value="Genomic_DNA"/>
</dbReference>
<reference evidence="3" key="1">
    <citation type="submission" date="2021-05" db="EMBL/GenBank/DDBJ databases">
        <authorList>
            <person name="Pietrasiak N."/>
            <person name="Ward R."/>
            <person name="Stajich J.E."/>
            <person name="Kurbessoian T."/>
        </authorList>
    </citation>
    <scope>NUCLEOTIDE SEQUENCE</scope>
    <source>
        <strain evidence="3">UHER 2000/2452</strain>
    </source>
</reference>
<gene>
    <name evidence="3" type="ORF">KME15_04840</name>
</gene>